<dbReference type="Pfam" id="PF19054">
    <property type="entry name" value="DUF5753"/>
    <property type="match status" value="1"/>
</dbReference>
<keyword evidence="3" id="KW-1185">Reference proteome</keyword>
<dbReference type="Pfam" id="PF01381">
    <property type="entry name" value="HTH_3"/>
    <property type="match status" value="1"/>
</dbReference>
<gene>
    <name evidence="2" type="ORF">GCM10010468_81000</name>
</gene>
<accession>A0ABP6QMS6</accession>
<dbReference type="CDD" id="cd00093">
    <property type="entry name" value="HTH_XRE"/>
    <property type="match status" value="1"/>
</dbReference>
<sequence length="269" mass="30695">MPSSEPIDPATDLWSQLAYTLRALRESRGLTQDQLAKELYVTRPAVQAWEGGRNRPDRATMQEYDKFFATGRLCESARHHATREHVYSWHEEFFANEAIATCIRAYSASHMPGLLQTEAYMRAAGGQFKNIETVVRQRLARQKRLDEAGAPRCWTIIDESAIRRPCGGEPGIMREQLAHLIAMSEREDLTILIVPESAGVYVGLIGDITLHTLPDLKVVGWVEAHFGGRLLEDPIEVERLQILFDRIRDKALPDRLSRDLIFRTMERLQ</sequence>
<comment type="caution">
    <text evidence="2">The sequence shown here is derived from an EMBL/GenBank/DDBJ whole genome shotgun (WGS) entry which is preliminary data.</text>
</comment>
<dbReference type="SUPFAM" id="SSF47413">
    <property type="entry name" value="lambda repressor-like DNA-binding domains"/>
    <property type="match status" value="1"/>
</dbReference>
<dbReference type="InterPro" id="IPR010982">
    <property type="entry name" value="Lambda_DNA-bd_dom_sf"/>
</dbReference>
<proteinExistence type="predicted"/>
<dbReference type="RefSeq" id="WP_344840006.1">
    <property type="nucleotide sequence ID" value="NZ_BAAAUV010000055.1"/>
</dbReference>
<dbReference type="Proteomes" id="UP001501237">
    <property type="component" value="Unassembled WGS sequence"/>
</dbReference>
<protein>
    <submittedName>
        <fullName evidence="2">Helix-turn-helix transcriptional regulator</fullName>
    </submittedName>
</protein>
<evidence type="ECO:0000259" key="1">
    <source>
        <dbReference type="PROSITE" id="PS50943"/>
    </source>
</evidence>
<dbReference type="PROSITE" id="PS50943">
    <property type="entry name" value="HTH_CROC1"/>
    <property type="match status" value="1"/>
</dbReference>
<dbReference type="InterPro" id="IPR001387">
    <property type="entry name" value="Cro/C1-type_HTH"/>
</dbReference>
<dbReference type="EMBL" id="BAAAUV010000055">
    <property type="protein sequence ID" value="GAA3243054.1"/>
    <property type="molecule type" value="Genomic_DNA"/>
</dbReference>
<name>A0ABP6QMS6_9ACTN</name>
<organism evidence="2 3">
    <name type="scientific">Actinocorallia longicatena</name>
    <dbReference type="NCBI Taxonomy" id="111803"/>
    <lineage>
        <taxon>Bacteria</taxon>
        <taxon>Bacillati</taxon>
        <taxon>Actinomycetota</taxon>
        <taxon>Actinomycetes</taxon>
        <taxon>Streptosporangiales</taxon>
        <taxon>Thermomonosporaceae</taxon>
        <taxon>Actinocorallia</taxon>
    </lineage>
</organism>
<evidence type="ECO:0000313" key="3">
    <source>
        <dbReference type="Proteomes" id="UP001501237"/>
    </source>
</evidence>
<dbReference type="SMART" id="SM00530">
    <property type="entry name" value="HTH_XRE"/>
    <property type="match status" value="1"/>
</dbReference>
<evidence type="ECO:0000313" key="2">
    <source>
        <dbReference type="EMBL" id="GAA3243054.1"/>
    </source>
</evidence>
<reference evidence="3" key="1">
    <citation type="journal article" date="2019" name="Int. J. Syst. Evol. Microbiol.">
        <title>The Global Catalogue of Microorganisms (GCM) 10K type strain sequencing project: providing services to taxonomists for standard genome sequencing and annotation.</title>
        <authorList>
            <consortium name="The Broad Institute Genomics Platform"/>
            <consortium name="The Broad Institute Genome Sequencing Center for Infectious Disease"/>
            <person name="Wu L."/>
            <person name="Ma J."/>
        </authorList>
    </citation>
    <scope>NUCLEOTIDE SEQUENCE [LARGE SCALE GENOMIC DNA]</scope>
    <source>
        <strain evidence="3">JCM 9377</strain>
    </source>
</reference>
<dbReference type="Gene3D" id="1.10.260.40">
    <property type="entry name" value="lambda repressor-like DNA-binding domains"/>
    <property type="match status" value="1"/>
</dbReference>
<dbReference type="InterPro" id="IPR043917">
    <property type="entry name" value="DUF5753"/>
</dbReference>
<feature type="domain" description="HTH cro/C1-type" evidence="1">
    <location>
        <begin position="21"/>
        <end position="76"/>
    </location>
</feature>